<proteinExistence type="predicted"/>
<keyword evidence="3" id="KW-1185">Reference proteome</keyword>
<dbReference type="GO" id="GO:0008270">
    <property type="term" value="F:zinc ion binding"/>
    <property type="evidence" value="ECO:0007669"/>
    <property type="project" value="InterPro"/>
</dbReference>
<dbReference type="GO" id="GO:0008081">
    <property type="term" value="F:phosphoric diester hydrolase activity"/>
    <property type="evidence" value="ECO:0007669"/>
    <property type="project" value="TreeGrafter"/>
</dbReference>
<gene>
    <name evidence="2" type="ORF">NSA47_03140</name>
</gene>
<dbReference type="SMART" id="SM00518">
    <property type="entry name" value="AP2Ec"/>
    <property type="match status" value="1"/>
</dbReference>
<dbReference type="SUPFAM" id="SSF51658">
    <property type="entry name" value="Xylose isomerase-like"/>
    <property type="match status" value="1"/>
</dbReference>
<dbReference type="Pfam" id="PF01261">
    <property type="entry name" value="AP_endonuc_2"/>
    <property type="match status" value="1"/>
</dbReference>
<dbReference type="PANTHER" id="PTHR21445">
    <property type="entry name" value="ENDONUCLEASE IV ENDODEOXYRIBONUCLEASE IV"/>
    <property type="match status" value="1"/>
</dbReference>
<name>A0AAE3HG59_9FIRM</name>
<dbReference type="EMBL" id="JANKAS010000002">
    <property type="protein sequence ID" value="MCR1897983.1"/>
    <property type="molecule type" value="Genomic_DNA"/>
</dbReference>
<sequence>MKIKFGPAGNSESFYNEGYKSSVDMPKWLENKGLGAYEYSCTKGIRFKEETGRKIGEQVKKHNIFLSIHAPYYINLGNPDPEMREKSKKYILDSLVAAKWTGAKRVVFHPGSRGKLTREKAFQIAKNTFQEVLDLVYKNNLEDITLCPETMGKRNQLGTLEEILELCQLEDNIIPTIDFGHIHARNGGSLNHKQDFDDTIDMIENGIGIERTKAIHIHFSRIEFTDAGEKRHWTYQDNQFGPDFDPLAEVIIERDMHPIIICESKGTMAEDALTFKKIYRDVKAKKKNNKNSTNNL</sequence>
<reference evidence="2" key="1">
    <citation type="submission" date="2022-07" db="EMBL/GenBank/DDBJ databases">
        <title>Enhanced cultured diversity of the mouse gut microbiota enables custom-made synthetic communities.</title>
        <authorList>
            <person name="Afrizal A."/>
        </authorList>
    </citation>
    <scope>NUCLEOTIDE SEQUENCE</scope>
    <source>
        <strain evidence="2">DSM 28593</strain>
    </source>
</reference>
<dbReference type="RefSeq" id="WP_257529448.1">
    <property type="nucleotide sequence ID" value="NZ_JANKAS010000002.1"/>
</dbReference>
<dbReference type="Gene3D" id="3.20.20.150">
    <property type="entry name" value="Divalent-metal-dependent TIM barrel enzymes"/>
    <property type="match status" value="1"/>
</dbReference>
<dbReference type="InterPro" id="IPR013022">
    <property type="entry name" value="Xyl_isomerase-like_TIM-brl"/>
</dbReference>
<comment type="caution">
    <text evidence="2">The sequence shown here is derived from an EMBL/GenBank/DDBJ whole genome shotgun (WGS) entry which is preliminary data.</text>
</comment>
<dbReference type="Proteomes" id="UP001205748">
    <property type="component" value="Unassembled WGS sequence"/>
</dbReference>
<organism evidence="2 3">
    <name type="scientific">Irregularibacter muris</name>
    <dbReference type="NCBI Taxonomy" id="1796619"/>
    <lineage>
        <taxon>Bacteria</taxon>
        <taxon>Bacillati</taxon>
        <taxon>Bacillota</taxon>
        <taxon>Clostridia</taxon>
        <taxon>Eubacteriales</taxon>
        <taxon>Eubacteriaceae</taxon>
        <taxon>Irregularibacter</taxon>
    </lineage>
</organism>
<dbReference type="GO" id="GO:0003677">
    <property type="term" value="F:DNA binding"/>
    <property type="evidence" value="ECO:0007669"/>
    <property type="project" value="InterPro"/>
</dbReference>
<accession>A0AAE3HG59</accession>
<evidence type="ECO:0000259" key="1">
    <source>
        <dbReference type="Pfam" id="PF01261"/>
    </source>
</evidence>
<dbReference type="AlphaFoldDB" id="A0AAE3HG59"/>
<evidence type="ECO:0000313" key="3">
    <source>
        <dbReference type="Proteomes" id="UP001205748"/>
    </source>
</evidence>
<protein>
    <submittedName>
        <fullName evidence="2">TIM barrel protein</fullName>
    </submittedName>
</protein>
<feature type="domain" description="Xylose isomerase-like TIM barrel" evidence="1">
    <location>
        <begin position="32"/>
        <end position="266"/>
    </location>
</feature>
<dbReference type="GO" id="GO:0006284">
    <property type="term" value="P:base-excision repair"/>
    <property type="evidence" value="ECO:0007669"/>
    <property type="project" value="TreeGrafter"/>
</dbReference>
<dbReference type="InterPro" id="IPR001719">
    <property type="entry name" value="AP_endonuc_2"/>
</dbReference>
<dbReference type="PANTHER" id="PTHR21445:SF0">
    <property type="entry name" value="APURINIC-APYRIMIDINIC ENDONUCLEASE"/>
    <property type="match status" value="1"/>
</dbReference>
<dbReference type="GO" id="GO:0003906">
    <property type="term" value="F:DNA-(apurinic or apyrimidinic site) endonuclease activity"/>
    <property type="evidence" value="ECO:0007669"/>
    <property type="project" value="TreeGrafter"/>
</dbReference>
<evidence type="ECO:0000313" key="2">
    <source>
        <dbReference type="EMBL" id="MCR1897983.1"/>
    </source>
</evidence>
<dbReference type="InterPro" id="IPR036237">
    <property type="entry name" value="Xyl_isomerase-like_sf"/>
</dbReference>